<gene>
    <name evidence="1" type="ORF">LVIROSA_LOCUS24280</name>
</gene>
<dbReference type="EMBL" id="CAKMRJ010004445">
    <property type="protein sequence ID" value="CAH1437997.1"/>
    <property type="molecule type" value="Genomic_DNA"/>
</dbReference>
<dbReference type="Proteomes" id="UP001157418">
    <property type="component" value="Unassembled WGS sequence"/>
</dbReference>
<evidence type="ECO:0000313" key="2">
    <source>
        <dbReference type="Proteomes" id="UP001157418"/>
    </source>
</evidence>
<reference evidence="1 2" key="1">
    <citation type="submission" date="2022-01" db="EMBL/GenBank/DDBJ databases">
        <authorList>
            <person name="Xiong W."/>
            <person name="Schranz E."/>
        </authorList>
    </citation>
    <scope>NUCLEOTIDE SEQUENCE [LARGE SCALE GENOMIC DNA]</scope>
</reference>
<sequence length="109" mass="11880">MGTGNGVPPVIPALLGRLIGKTATINSRLKNYRVKRHPLLPHTQLQNDNVRLPPPLPTPLTLVVAGPKGLSPPKNRRSLTLLSTFHTIHFVIFIVGPKNRVIFCAPITS</sequence>
<proteinExistence type="predicted"/>
<keyword evidence="2" id="KW-1185">Reference proteome</keyword>
<dbReference type="AlphaFoldDB" id="A0AAU9NJH8"/>
<comment type="caution">
    <text evidence="1">The sequence shown here is derived from an EMBL/GenBank/DDBJ whole genome shotgun (WGS) entry which is preliminary data.</text>
</comment>
<protein>
    <submittedName>
        <fullName evidence="1">Uncharacterized protein</fullName>
    </submittedName>
</protein>
<name>A0AAU9NJH8_9ASTR</name>
<accession>A0AAU9NJH8</accession>
<organism evidence="1 2">
    <name type="scientific">Lactuca virosa</name>
    <dbReference type="NCBI Taxonomy" id="75947"/>
    <lineage>
        <taxon>Eukaryota</taxon>
        <taxon>Viridiplantae</taxon>
        <taxon>Streptophyta</taxon>
        <taxon>Embryophyta</taxon>
        <taxon>Tracheophyta</taxon>
        <taxon>Spermatophyta</taxon>
        <taxon>Magnoliopsida</taxon>
        <taxon>eudicotyledons</taxon>
        <taxon>Gunneridae</taxon>
        <taxon>Pentapetalae</taxon>
        <taxon>asterids</taxon>
        <taxon>campanulids</taxon>
        <taxon>Asterales</taxon>
        <taxon>Asteraceae</taxon>
        <taxon>Cichorioideae</taxon>
        <taxon>Cichorieae</taxon>
        <taxon>Lactucinae</taxon>
        <taxon>Lactuca</taxon>
    </lineage>
</organism>
<evidence type="ECO:0000313" key="1">
    <source>
        <dbReference type="EMBL" id="CAH1437997.1"/>
    </source>
</evidence>